<sequence length="265" mass="28185">MQLDEGFEHVDVDLADGVAHVTLARPDAHNALDVDTAIDLKDALAAATAASDVRCVVLEGDGGSFCTGADLAAFEGDETDQRRLDRVATRLHAAVRTLATSDVPTVSAVNGVAAGGGFGLALASDLVLAHQTARFEYSYPRVGLSGDAGATWFLPRLVGMRRAREFLLLDEPVAAERAVEMGLATEAVDADDWDDRVHEVATDLAAGPTKAYGAAKALLNRSYERTLNTQLTAEKDAIARLARTDDYAAGYEAFFSKTEPEFRGE</sequence>
<dbReference type="InterPro" id="IPR014748">
    <property type="entry name" value="Enoyl-CoA_hydra_C"/>
</dbReference>
<dbReference type="PANTHER" id="PTHR43459:SF1">
    <property type="entry name" value="EG:BACN32G11.4 PROTEIN"/>
    <property type="match status" value="1"/>
</dbReference>
<dbReference type="Pfam" id="PF00378">
    <property type="entry name" value="ECH_1"/>
    <property type="match status" value="1"/>
</dbReference>
<dbReference type="Gene3D" id="3.90.226.10">
    <property type="entry name" value="2-enoyl-CoA Hydratase, Chain A, domain 1"/>
    <property type="match status" value="1"/>
</dbReference>
<evidence type="ECO:0000313" key="3">
    <source>
        <dbReference type="Proteomes" id="UP001596395"/>
    </source>
</evidence>
<dbReference type="SUPFAM" id="SSF52096">
    <property type="entry name" value="ClpP/crotonase"/>
    <property type="match status" value="1"/>
</dbReference>
<protein>
    <submittedName>
        <fullName evidence="2">Enoyl-CoA hydratase/isomerase family protein</fullName>
    </submittedName>
</protein>
<name>A0ABD5VBC1_9EURY</name>
<reference evidence="2 3" key="1">
    <citation type="journal article" date="2019" name="Int. J. Syst. Evol. Microbiol.">
        <title>The Global Catalogue of Microorganisms (GCM) 10K type strain sequencing project: providing services to taxonomists for standard genome sequencing and annotation.</title>
        <authorList>
            <consortium name="The Broad Institute Genomics Platform"/>
            <consortium name="The Broad Institute Genome Sequencing Center for Infectious Disease"/>
            <person name="Wu L."/>
            <person name="Ma J."/>
        </authorList>
    </citation>
    <scope>NUCLEOTIDE SEQUENCE [LARGE SCALE GENOMIC DNA]</scope>
    <source>
        <strain evidence="2 3">GX26</strain>
    </source>
</reference>
<dbReference type="RefSeq" id="WP_336349716.1">
    <property type="nucleotide sequence ID" value="NZ_JAZAQL010000002.1"/>
</dbReference>
<dbReference type="Gene3D" id="1.10.12.10">
    <property type="entry name" value="Lyase 2-enoyl-coa Hydratase, Chain A, domain 2"/>
    <property type="match status" value="1"/>
</dbReference>
<accession>A0ABD5VBC1</accession>
<gene>
    <name evidence="2" type="ORF">ACFQGB_07610</name>
</gene>
<comment type="similarity">
    <text evidence="1">Belongs to the enoyl-CoA hydratase/isomerase family.</text>
</comment>
<dbReference type="CDD" id="cd06558">
    <property type="entry name" value="crotonase-like"/>
    <property type="match status" value="1"/>
</dbReference>
<keyword evidence="3" id="KW-1185">Reference proteome</keyword>
<proteinExistence type="inferred from homology"/>
<dbReference type="InterPro" id="IPR029045">
    <property type="entry name" value="ClpP/crotonase-like_dom_sf"/>
</dbReference>
<comment type="caution">
    <text evidence="2">The sequence shown here is derived from an EMBL/GenBank/DDBJ whole genome shotgun (WGS) entry which is preliminary data.</text>
</comment>
<dbReference type="AlphaFoldDB" id="A0ABD5VBC1"/>
<dbReference type="InterPro" id="IPR001753">
    <property type="entry name" value="Enoyl-CoA_hydra/iso"/>
</dbReference>
<evidence type="ECO:0000313" key="2">
    <source>
        <dbReference type="EMBL" id="MFC6952729.1"/>
    </source>
</evidence>
<dbReference type="EMBL" id="JBHSXN010000002">
    <property type="protein sequence ID" value="MFC6952729.1"/>
    <property type="molecule type" value="Genomic_DNA"/>
</dbReference>
<dbReference type="InterPro" id="IPR018376">
    <property type="entry name" value="Enoyl-CoA_hyd/isom_CS"/>
</dbReference>
<dbReference type="PROSITE" id="PS00166">
    <property type="entry name" value="ENOYL_COA_HYDRATASE"/>
    <property type="match status" value="1"/>
</dbReference>
<organism evidence="2 3">
    <name type="scientific">Halorubellus litoreus</name>
    <dbReference type="NCBI Taxonomy" id="755308"/>
    <lineage>
        <taxon>Archaea</taxon>
        <taxon>Methanobacteriati</taxon>
        <taxon>Methanobacteriota</taxon>
        <taxon>Stenosarchaea group</taxon>
        <taxon>Halobacteria</taxon>
        <taxon>Halobacteriales</taxon>
        <taxon>Halorubellaceae</taxon>
        <taxon>Halorubellus</taxon>
    </lineage>
</organism>
<dbReference type="PANTHER" id="PTHR43459">
    <property type="entry name" value="ENOYL-COA HYDRATASE"/>
    <property type="match status" value="1"/>
</dbReference>
<dbReference type="Proteomes" id="UP001596395">
    <property type="component" value="Unassembled WGS sequence"/>
</dbReference>
<evidence type="ECO:0000256" key="1">
    <source>
        <dbReference type="RuleBase" id="RU003707"/>
    </source>
</evidence>